<dbReference type="PANTHER" id="PTHR48267">
    <property type="entry name" value="CUPREDOXIN SUPERFAMILY PROTEIN"/>
    <property type="match status" value="1"/>
</dbReference>
<keyword evidence="5" id="KW-0560">Oxidoreductase</keyword>
<dbReference type="Proteomes" id="UP000000844">
    <property type="component" value="Chromosome"/>
</dbReference>
<feature type="compositionally biased region" description="Basic and acidic residues" evidence="3">
    <location>
        <begin position="46"/>
        <end position="60"/>
    </location>
</feature>
<dbReference type="InterPro" id="IPR008972">
    <property type="entry name" value="Cupredoxin"/>
</dbReference>
<dbReference type="eggNOG" id="COG2132">
    <property type="taxonomic scope" value="Bacteria"/>
</dbReference>
<keyword evidence="6" id="KW-1185">Reference proteome</keyword>
<keyword evidence="2" id="KW-0479">Metal-binding</keyword>
<dbReference type="HOGENOM" id="CLU_366772_0_0_11"/>
<dbReference type="Pfam" id="PF07731">
    <property type="entry name" value="Cu-oxidase_2"/>
    <property type="match status" value="1"/>
</dbReference>
<proteinExistence type="inferred from homology"/>
<dbReference type="EC" id="1.3.3.5" evidence="5"/>
<dbReference type="GO" id="GO:0047705">
    <property type="term" value="F:bilirubin oxidase activity"/>
    <property type="evidence" value="ECO:0007669"/>
    <property type="project" value="UniProtKB-EC"/>
</dbReference>
<dbReference type="STRING" id="446470.Snas_6341"/>
<dbReference type="CDD" id="cd13866">
    <property type="entry name" value="CuRO_2_BOD"/>
    <property type="match status" value="1"/>
</dbReference>
<dbReference type="EMBL" id="CP001778">
    <property type="protein sequence ID" value="ADD45958.1"/>
    <property type="molecule type" value="Genomic_DNA"/>
</dbReference>
<organism evidence="5 6">
    <name type="scientific">Stackebrandtia nassauensis (strain DSM 44728 / CIP 108903 / NRRL B-16338 / NBRC 102104 / LLR-40K-21)</name>
    <dbReference type="NCBI Taxonomy" id="446470"/>
    <lineage>
        <taxon>Bacteria</taxon>
        <taxon>Bacillati</taxon>
        <taxon>Actinomycetota</taxon>
        <taxon>Actinomycetes</taxon>
        <taxon>Glycomycetales</taxon>
        <taxon>Glycomycetaceae</taxon>
        <taxon>Stackebrandtia</taxon>
    </lineage>
</organism>
<evidence type="ECO:0000256" key="1">
    <source>
        <dbReference type="ARBA" id="ARBA00010609"/>
    </source>
</evidence>
<sequence length="760" mass="85868">MQHEADKNPGEGPQTPPPKVGWSVIPERKSQDASPKAPMTTPMTTEPKDGPHARPTEPERVGPPPPAPRNTQPTTLPSSSEPSHGGMGVEAPYSIHDDYPGKENLQYLALPDGLPDHSDHRSPPVTAFKDPLPLLPVAEPEREPLVPAPDGRRHQLFDQFKPEKYYIQREEEFQTQLHSDYGKVTWTWGIEGSRPGPTIHARYGEPILMRRFNNLPMLGTGKVEFAMPSTTRHTHNGHNESASDGNPDDWADTGDFWDHHFANFPATVLDPRSGKRVPDEREKMTTLWYHDHRRDFTGPNVYAGLVGTYLYFDDQDSGDENDPNPYAWRLPSGEFDQPLVLQDLMITEDYQLMWEPRDTMGLLGDRFSVNGVIQPHHRVKRRKYRFRLVNASVSRFYNLNLNFARNDTGRPEDDRFVRMIAITGDGNLQPEPLETEQIMLGPAQRVDIIVDFSKFDDGDILYLENRLDQDEGHGPSGRQITDPQAIREKRLMRFDVRGGKVNDPSRIPDFFRPFPEIDSCEIVRKRRWLFDYTAGLFVINGKAMDSNRIDAGIEINTAEEWTFYSIGNIWSHPVHSHLSEWLVQEVNGVPVEPDMVQIAMFVNSVDDFQRVFKKKQSEGKDYKLGTNVLRGPFCGGYRRDIALLAPATSITMYSRWPDFLGRYVLHCHNLVHEDAAMMIRWDVLPPGKGFDGSKTVQQVYGAASLPVHNEAVPAHVKHVAATATIRDNGEGVDDAQSIPPEPVDKYPKAGASDDDGGGHH</sequence>
<gene>
    <name evidence="5" type="ordered locus">Snas_6341</name>
</gene>
<evidence type="ECO:0000259" key="4">
    <source>
        <dbReference type="Pfam" id="PF07731"/>
    </source>
</evidence>
<feature type="region of interest" description="Disordered" evidence="3">
    <location>
        <begin position="725"/>
        <end position="760"/>
    </location>
</feature>
<dbReference type="PANTHER" id="PTHR48267:SF1">
    <property type="entry name" value="BILIRUBIN OXIDASE"/>
    <property type="match status" value="1"/>
</dbReference>
<dbReference type="InterPro" id="IPR045087">
    <property type="entry name" value="Cu-oxidase_fam"/>
</dbReference>
<accession>D3Q473</accession>
<feature type="domain" description="Plastocyanin-like" evidence="4">
    <location>
        <begin position="535"/>
        <end position="684"/>
    </location>
</feature>
<evidence type="ECO:0000313" key="6">
    <source>
        <dbReference type="Proteomes" id="UP000000844"/>
    </source>
</evidence>
<protein>
    <submittedName>
        <fullName evidence="5">Bilirubin oxidase</fullName>
        <ecNumber evidence="5">1.3.3.5</ecNumber>
    </submittedName>
</protein>
<dbReference type="Gene3D" id="2.60.40.420">
    <property type="entry name" value="Cupredoxins - blue copper proteins"/>
    <property type="match status" value="3"/>
</dbReference>
<dbReference type="RefSeq" id="WP_013021529.1">
    <property type="nucleotide sequence ID" value="NC_013947.1"/>
</dbReference>
<dbReference type="SUPFAM" id="SSF49503">
    <property type="entry name" value="Cupredoxins"/>
    <property type="match status" value="3"/>
</dbReference>
<dbReference type="InterPro" id="IPR002355">
    <property type="entry name" value="Cu_oxidase_Cu_BS"/>
</dbReference>
<dbReference type="GO" id="GO:0005507">
    <property type="term" value="F:copper ion binding"/>
    <property type="evidence" value="ECO:0007669"/>
    <property type="project" value="InterPro"/>
</dbReference>
<dbReference type="InterPro" id="IPR011706">
    <property type="entry name" value="Cu-oxidase_C"/>
</dbReference>
<dbReference type="KEGG" id="sna:Snas_6341"/>
<reference evidence="5 6" key="1">
    <citation type="journal article" date="2009" name="Stand. Genomic Sci.">
        <title>Complete genome sequence of Stackebrandtia nassauensis type strain (LLR-40K-21).</title>
        <authorList>
            <person name="Munk C."/>
            <person name="Lapidus A."/>
            <person name="Copeland A."/>
            <person name="Jando M."/>
            <person name="Mayilraj S."/>
            <person name="Glavina Del Rio T."/>
            <person name="Nolan M."/>
            <person name="Chen F."/>
            <person name="Lucas S."/>
            <person name="Tice H."/>
            <person name="Cheng J.F."/>
            <person name="Han C."/>
            <person name="Detter J.C."/>
            <person name="Bruce D."/>
            <person name="Goodwin L."/>
            <person name="Chain P."/>
            <person name="Pitluck S."/>
            <person name="Goker M."/>
            <person name="Ovchinikova G."/>
            <person name="Pati A."/>
            <person name="Ivanova N."/>
            <person name="Mavromatis K."/>
            <person name="Chen A."/>
            <person name="Palaniappan K."/>
            <person name="Land M."/>
            <person name="Hauser L."/>
            <person name="Chang Y.J."/>
            <person name="Jeffries C.D."/>
            <person name="Bristow J."/>
            <person name="Eisen J.A."/>
            <person name="Markowitz V."/>
            <person name="Hugenholtz P."/>
            <person name="Kyrpides N.C."/>
            <person name="Klenk H.P."/>
        </authorList>
    </citation>
    <scope>NUCLEOTIDE SEQUENCE [LARGE SCALE GENOMIC DNA]</scope>
    <source>
        <strain evidence="6">DSM 44728 / CIP 108903 / NRRL B-16338 / NBRC 102104 / LLR-40K-21</strain>
    </source>
</reference>
<evidence type="ECO:0000256" key="2">
    <source>
        <dbReference type="ARBA" id="ARBA00022723"/>
    </source>
</evidence>
<dbReference type="AlphaFoldDB" id="D3Q473"/>
<evidence type="ECO:0000256" key="3">
    <source>
        <dbReference type="SAM" id="MobiDB-lite"/>
    </source>
</evidence>
<dbReference type="PROSITE" id="PS00080">
    <property type="entry name" value="MULTICOPPER_OXIDASE2"/>
    <property type="match status" value="1"/>
</dbReference>
<evidence type="ECO:0000313" key="5">
    <source>
        <dbReference type="EMBL" id="ADD45958.1"/>
    </source>
</evidence>
<comment type="similarity">
    <text evidence="1">Belongs to the multicopper oxidase family.</text>
</comment>
<feature type="region of interest" description="Disordered" evidence="3">
    <location>
        <begin position="1"/>
        <end position="100"/>
    </location>
</feature>
<name>D3Q473_STANL</name>